<gene>
    <name evidence="5" type="ORF">M3202_08525</name>
</gene>
<evidence type="ECO:0000256" key="3">
    <source>
        <dbReference type="SAM" id="Phobius"/>
    </source>
</evidence>
<dbReference type="Pfam" id="PF01425">
    <property type="entry name" value="Amidase"/>
    <property type="match status" value="1"/>
</dbReference>
<keyword evidence="6" id="KW-1185">Reference proteome</keyword>
<evidence type="ECO:0000256" key="1">
    <source>
        <dbReference type="ARBA" id="ARBA00022729"/>
    </source>
</evidence>
<dbReference type="SUPFAM" id="SSF75304">
    <property type="entry name" value="Amidase signature (AS) enzymes"/>
    <property type="match status" value="1"/>
</dbReference>
<name>A0A9X2DR14_9BACI</name>
<dbReference type="RefSeq" id="WP_251222917.1">
    <property type="nucleotide sequence ID" value="NZ_JAMBOL010000005.1"/>
</dbReference>
<dbReference type="EMBL" id="JAMBOL010000005">
    <property type="protein sequence ID" value="MCM3714130.1"/>
    <property type="molecule type" value="Genomic_DNA"/>
</dbReference>
<feature type="domain" description="SLH" evidence="4">
    <location>
        <begin position="902"/>
        <end position="954"/>
    </location>
</feature>
<feature type="domain" description="SLH" evidence="4">
    <location>
        <begin position="955"/>
        <end position="1009"/>
    </location>
</feature>
<feature type="transmembrane region" description="Helical" evidence="3">
    <location>
        <begin position="35"/>
        <end position="58"/>
    </location>
</feature>
<evidence type="ECO:0000313" key="6">
    <source>
        <dbReference type="Proteomes" id="UP001139179"/>
    </source>
</evidence>
<dbReference type="InterPro" id="IPR036928">
    <property type="entry name" value="AS_sf"/>
</dbReference>
<evidence type="ECO:0000313" key="5">
    <source>
        <dbReference type="EMBL" id="MCM3714130.1"/>
    </source>
</evidence>
<evidence type="ECO:0000259" key="4">
    <source>
        <dbReference type="PROSITE" id="PS51272"/>
    </source>
</evidence>
<keyword evidence="3" id="KW-0812">Transmembrane</keyword>
<dbReference type="InterPro" id="IPR023631">
    <property type="entry name" value="Amidase_dom"/>
</dbReference>
<keyword evidence="1" id="KW-0732">Signal</keyword>
<protein>
    <submittedName>
        <fullName evidence="5">Amidase family protein</fullName>
    </submittedName>
</protein>
<keyword evidence="3" id="KW-0472">Membrane</keyword>
<dbReference type="PANTHER" id="PTHR42678">
    <property type="entry name" value="AMIDASE"/>
    <property type="match status" value="1"/>
</dbReference>
<dbReference type="PROSITE" id="PS51272">
    <property type="entry name" value="SLH"/>
    <property type="match status" value="3"/>
</dbReference>
<accession>A0A9X2DR14</accession>
<dbReference type="Pfam" id="PF00395">
    <property type="entry name" value="SLH"/>
    <property type="match status" value="3"/>
</dbReference>
<feature type="region of interest" description="Disordered" evidence="2">
    <location>
        <begin position="1"/>
        <end position="25"/>
    </location>
</feature>
<dbReference type="InterPro" id="IPR001119">
    <property type="entry name" value="SLH_dom"/>
</dbReference>
<comment type="caution">
    <text evidence="5">The sequence shown here is derived from an EMBL/GenBank/DDBJ whole genome shotgun (WGS) entry which is preliminary data.</text>
</comment>
<sequence>MMPTSNDVKKRIRSPRNSASEADEARCVHRRKPRFLALIVMMVAIIGLAPMNSALALMSLPSDNGVEWEFHDAAPPNLDTGSIRRASGTPMQGFGNIFVQVSTSPEPRLNGEMMRGFGLEFDGDNTFETNQSVNLGDVLITREIYFDEEANTARFFDTFTNIADESVTVDVSFGGSVGYGTGDNHGAIQATSSGDLEVDGDDAWLLVATPDEENHPVGVVLGSPEPFAGALQGTGNQQRNPFETPLATTGHEANFFGFLHQLEIEPGETKSLARFVVTGEAGEEGAGQTVASMEQLAEQPDFTNLTTEELCTIGNWDLAQLPQFDEAACPELTRLDVPQAPAEADMYTTAEYDVTNKTIAELQRDLAAGVTTSEEITRAYLDRIAAYDGGPLGFHAFIHVAEDALEQARAADQARSNGEEGALLGIPIAIKDIIDTKDMPTTGGSRALDGWEPEADAYQVEQLREAGAVIIGKTNTSEFANSGSFSESGWMQTWNALYPSKTSFGSSGGSAVSVATSMAPAALGSQTGVSLYAPTVGSSLTTFRGTDGMASVRGVMPLTWGQDYVGPIARTVTDLAYLLNVTAGTDELDMLTADADSYKPDDWTEYLDRNALEGKRIGYIPSSFESSYADDGTGEATIEHFADLEAGGATMIEMSEPPSAGDRPSLNMNGEGWARYIELHEDFPYENGEQVRSSPDVLLYNQRDYEERARMTEEEVEQWMEYRARYKEVIAEWMDEYDVDVVVYPGFISDVYNNDSAASQLTADRATGVLTSNVGLPTVVVPVGVNPHGYSISMQLVGRAWDDGDVLGMGYALEQQTQAQLLTEFAPPLEQRPIDEPGEQPRFTDVGGHWAADYIDSLVELGLISGYPDGTFRPNASISRAEAARIIARELGLEAGESTFADVAAGHWAAGDIGAVESAGILTGYPDGTFKPDGRLSRQEMAVILVRAYELSGDSSDSFSDVSEDSWSYPYIAALTSNNITSGYLDGTFRPQRDITRAEFSVMVARVIE</sequence>
<keyword evidence="3" id="KW-1133">Transmembrane helix</keyword>
<proteinExistence type="predicted"/>
<dbReference type="AlphaFoldDB" id="A0A9X2DR14"/>
<dbReference type="PANTHER" id="PTHR42678:SF34">
    <property type="entry name" value="OS04G0183300 PROTEIN"/>
    <property type="match status" value="1"/>
</dbReference>
<reference evidence="5" key="1">
    <citation type="submission" date="2022-05" db="EMBL/GenBank/DDBJ databases">
        <title>Comparative Genomics of Spacecraft Associated Microbes.</title>
        <authorList>
            <person name="Tran M.T."/>
            <person name="Wright A."/>
            <person name="Seuylemezian A."/>
            <person name="Eisen J."/>
            <person name="Coil D."/>
        </authorList>
    </citation>
    <scope>NUCLEOTIDE SEQUENCE</scope>
    <source>
        <strain evidence="5">214.1.1</strain>
    </source>
</reference>
<evidence type="ECO:0000256" key="2">
    <source>
        <dbReference type="SAM" id="MobiDB-lite"/>
    </source>
</evidence>
<dbReference type="Proteomes" id="UP001139179">
    <property type="component" value="Unassembled WGS sequence"/>
</dbReference>
<dbReference type="Gene3D" id="3.90.1300.10">
    <property type="entry name" value="Amidase signature (AS) domain"/>
    <property type="match status" value="1"/>
</dbReference>
<feature type="domain" description="SLH" evidence="4">
    <location>
        <begin position="838"/>
        <end position="901"/>
    </location>
</feature>
<organism evidence="5 6">
    <name type="scientific">Halalkalibacter oceani</name>
    <dbReference type="NCBI Taxonomy" id="1653776"/>
    <lineage>
        <taxon>Bacteria</taxon>
        <taxon>Bacillati</taxon>
        <taxon>Bacillota</taxon>
        <taxon>Bacilli</taxon>
        <taxon>Bacillales</taxon>
        <taxon>Bacillaceae</taxon>
        <taxon>Halalkalibacter</taxon>
    </lineage>
</organism>